<dbReference type="EMBL" id="PYYB01000001">
    <property type="protein sequence ID" value="PTL60281.1"/>
    <property type="molecule type" value="Genomic_DNA"/>
</dbReference>
<dbReference type="AlphaFoldDB" id="A0A2T4UM51"/>
<proteinExistence type="predicted"/>
<evidence type="ECO:0000256" key="4">
    <source>
        <dbReference type="ARBA" id="ARBA00023163"/>
    </source>
</evidence>
<organism evidence="6 7">
    <name type="scientific">Paraconexibacter algicola</name>
    <dbReference type="NCBI Taxonomy" id="2133960"/>
    <lineage>
        <taxon>Bacteria</taxon>
        <taxon>Bacillati</taxon>
        <taxon>Actinomycetota</taxon>
        <taxon>Thermoleophilia</taxon>
        <taxon>Solirubrobacterales</taxon>
        <taxon>Paraconexibacteraceae</taxon>
        <taxon>Paraconexibacter</taxon>
    </lineage>
</organism>
<gene>
    <name evidence="6" type="ORF">C7Y72_11845</name>
</gene>
<keyword evidence="1" id="KW-0678">Repressor</keyword>
<evidence type="ECO:0000313" key="6">
    <source>
        <dbReference type="EMBL" id="PTL60281.1"/>
    </source>
</evidence>
<dbReference type="PROSITE" id="PS50937">
    <property type="entry name" value="HTH_MERR_2"/>
    <property type="match status" value="1"/>
</dbReference>
<dbReference type="Pfam" id="PF13411">
    <property type="entry name" value="MerR_1"/>
    <property type="match status" value="1"/>
</dbReference>
<protein>
    <recommendedName>
        <fullName evidence="5">HTH merR-type domain-containing protein</fullName>
    </recommendedName>
</protein>
<evidence type="ECO:0000256" key="1">
    <source>
        <dbReference type="ARBA" id="ARBA00022491"/>
    </source>
</evidence>
<evidence type="ECO:0000259" key="5">
    <source>
        <dbReference type="PROSITE" id="PS50937"/>
    </source>
</evidence>
<name>A0A2T4UM51_9ACTN</name>
<evidence type="ECO:0000256" key="3">
    <source>
        <dbReference type="ARBA" id="ARBA00023125"/>
    </source>
</evidence>
<dbReference type="InterPro" id="IPR047057">
    <property type="entry name" value="MerR_fam"/>
</dbReference>
<keyword evidence="2" id="KW-0805">Transcription regulation</keyword>
<dbReference type="PANTHER" id="PTHR30204">
    <property type="entry name" value="REDOX-CYCLING DRUG-SENSING TRANSCRIPTIONAL ACTIVATOR SOXR"/>
    <property type="match status" value="1"/>
</dbReference>
<keyword evidence="7" id="KW-1185">Reference proteome</keyword>
<evidence type="ECO:0000313" key="7">
    <source>
        <dbReference type="Proteomes" id="UP000240739"/>
    </source>
</evidence>
<keyword evidence="3" id="KW-0238">DNA-binding</keyword>
<dbReference type="Proteomes" id="UP000240739">
    <property type="component" value="Unassembled WGS sequence"/>
</dbReference>
<dbReference type="GO" id="GO:0003700">
    <property type="term" value="F:DNA-binding transcription factor activity"/>
    <property type="evidence" value="ECO:0007669"/>
    <property type="project" value="InterPro"/>
</dbReference>
<dbReference type="PROSITE" id="PS00552">
    <property type="entry name" value="HTH_MERR_1"/>
    <property type="match status" value="1"/>
</dbReference>
<accession>A0A2T4UM51</accession>
<evidence type="ECO:0000256" key="2">
    <source>
        <dbReference type="ARBA" id="ARBA00023015"/>
    </source>
</evidence>
<dbReference type="GO" id="GO:0003677">
    <property type="term" value="F:DNA binding"/>
    <property type="evidence" value="ECO:0007669"/>
    <property type="project" value="UniProtKB-KW"/>
</dbReference>
<dbReference type="SMART" id="SM00422">
    <property type="entry name" value="HTH_MERR"/>
    <property type="match status" value="1"/>
</dbReference>
<comment type="caution">
    <text evidence="6">The sequence shown here is derived from an EMBL/GenBank/DDBJ whole genome shotgun (WGS) entry which is preliminary data.</text>
</comment>
<dbReference type="InterPro" id="IPR009061">
    <property type="entry name" value="DNA-bd_dom_put_sf"/>
</dbReference>
<reference evidence="6 7" key="1">
    <citation type="submission" date="2018-03" db="EMBL/GenBank/DDBJ databases">
        <title>Aquarubrobacter algicola gen. nov., sp. nov., a novel actinobacterium isolated from shallow eutrophic lake during the end of cyanobacterial harmful algal blooms.</title>
        <authorList>
            <person name="Chun S.J."/>
        </authorList>
    </citation>
    <scope>NUCLEOTIDE SEQUENCE [LARGE SCALE GENOMIC DNA]</scope>
    <source>
        <strain evidence="6 7">Seoho-28</strain>
    </source>
</reference>
<keyword evidence="4" id="KW-0804">Transcription</keyword>
<dbReference type="PANTHER" id="PTHR30204:SF69">
    <property type="entry name" value="MERR-FAMILY TRANSCRIPTIONAL REGULATOR"/>
    <property type="match status" value="1"/>
</dbReference>
<dbReference type="PRINTS" id="PR00040">
    <property type="entry name" value="HTHMERR"/>
</dbReference>
<feature type="domain" description="HTH merR-type" evidence="5">
    <location>
        <begin position="57"/>
        <end position="125"/>
    </location>
</feature>
<dbReference type="InterPro" id="IPR000551">
    <property type="entry name" value="MerR-type_HTH_dom"/>
</dbReference>
<sequence length="199" mass="22169">MRRRGPCRSRACDGWWWRSCADGGCSTRVEVKRAVPSRFLKSARRTGTGGDVDVQESWRIGELAAQAGVKPSLIRYYEGVGLLPEPERLSGQRRYDRSTLRRLAVIDVAQRAGLRLDEIKLLVGHGSAPMSEQLRDLATRKLPEIDALIERATRVRAWLQTAGTCDCSTIDECALFDDAPRQVHASPFRLPVKRVGPSA</sequence>
<dbReference type="Gene3D" id="1.10.1660.10">
    <property type="match status" value="1"/>
</dbReference>
<dbReference type="SUPFAM" id="SSF46955">
    <property type="entry name" value="Putative DNA-binding domain"/>
    <property type="match status" value="1"/>
</dbReference>